<protein>
    <submittedName>
        <fullName evidence="1">Uncharacterized protein</fullName>
    </submittedName>
</protein>
<evidence type="ECO:0000313" key="1">
    <source>
        <dbReference type="EMBL" id="KAG1526933.1"/>
    </source>
</evidence>
<dbReference type="AlphaFoldDB" id="A0A9P6XMM8"/>
<evidence type="ECO:0000313" key="2">
    <source>
        <dbReference type="Proteomes" id="UP000740926"/>
    </source>
</evidence>
<dbReference type="EMBL" id="JAANIU010017344">
    <property type="protein sequence ID" value="KAG1526933.1"/>
    <property type="molecule type" value="Genomic_DNA"/>
</dbReference>
<accession>A0A9P6XMM8</accession>
<keyword evidence="2" id="KW-1185">Reference proteome</keyword>
<sequence>MEYSPPSAARTRLPASEAITSTLPSGAACKWGQPNRVRRMGDLTLTAKISSKSWSLASITDLPLRMPALWTIASIRPKWPCAAATQAASLAGSRASKGAP</sequence>
<reference evidence="1 2" key="1">
    <citation type="journal article" date="2020" name="Microb. Genom.">
        <title>Genetic diversity of clinical and environmental Mucorales isolates obtained from an investigation of mucormycosis cases among solid organ transplant recipients.</title>
        <authorList>
            <person name="Nguyen M.H."/>
            <person name="Kaul D."/>
            <person name="Muto C."/>
            <person name="Cheng S.J."/>
            <person name="Richter R.A."/>
            <person name="Bruno V.M."/>
            <person name="Liu G."/>
            <person name="Beyhan S."/>
            <person name="Sundermann A.J."/>
            <person name="Mounaud S."/>
            <person name="Pasculle A.W."/>
            <person name="Nierman W.C."/>
            <person name="Driscoll E."/>
            <person name="Cumbie R."/>
            <person name="Clancy C.J."/>
            <person name="Dupont C.L."/>
        </authorList>
    </citation>
    <scope>NUCLEOTIDE SEQUENCE [LARGE SCALE GENOMIC DNA]</scope>
    <source>
        <strain evidence="1 2">GL24</strain>
    </source>
</reference>
<gene>
    <name evidence="1" type="ORF">G6F50_018348</name>
</gene>
<organism evidence="1 2">
    <name type="scientific">Rhizopus delemar</name>
    <dbReference type="NCBI Taxonomy" id="936053"/>
    <lineage>
        <taxon>Eukaryota</taxon>
        <taxon>Fungi</taxon>
        <taxon>Fungi incertae sedis</taxon>
        <taxon>Mucoromycota</taxon>
        <taxon>Mucoromycotina</taxon>
        <taxon>Mucoromycetes</taxon>
        <taxon>Mucorales</taxon>
        <taxon>Mucorineae</taxon>
        <taxon>Rhizopodaceae</taxon>
        <taxon>Rhizopus</taxon>
    </lineage>
</organism>
<dbReference type="Proteomes" id="UP000740926">
    <property type="component" value="Unassembled WGS sequence"/>
</dbReference>
<comment type="caution">
    <text evidence="1">The sequence shown here is derived from an EMBL/GenBank/DDBJ whole genome shotgun (WGS) entry which is preliminary data.</text>
</comment>
<name>A0A9P6XMM8_9FUNG</name>
<proteinExistence type="predicted"/>